<dbReference type="STRING" id="1297750.SAMN05444405_1015"/>
<dbReference type="Proteomes" id="UP000184509">
    <property type="component" value="Unassembled WGS sequence"/>
</dbReference>
<name>A0A1M4S6X6_9BACE</name>
<sequence length="46" mass="5721">MIFARILFKHKETFKIPCTKQLILLYKRKQSFVQDIFYHSKYLLEI</sequence>
<dbReference type="AlphaFoldDB" id="A0A1M4S6X6"/>
<proteinExistence type="predicted"/>
<protein>
    <submittedName>
        <fullName evidence="1">Uncharacterized protein</fullName>
    </submittedName>
</protein>
<gene>
    <name evidence="1" type="ORF">SAMN05444405_1015</name>
</gene>
<keyword evidence="2" id="KW-1185">Reference proteome</keyword>
<dbReference type="EMBL" id="FQTV01000001">
    <property type="protein sequence ID" value="SHE27952.1"/>
    <property type="molecule type" value="Genomic_DNA"/>
</dbReference>
<accession>A0A1M4S6X6</accession>
<evidence type="ECO:0000313" key="1">
    <source>
        <dbReference type="EMBL" id="SHE27952.1"/>
    </source>
</evidence>
<evidence type="ECO:0000313" key="2">
    <source>
        <dbReference type="Proteomes" id="UP000184509"/>
    </source>
</evidence>
<organism evidence="1 2">
    <name type="scientific">Bacteroides luti</name>
    <dbReference type="NCBI Taxonomy" id="1297750"/>
    <lineage>
        <taxon>Bacteria</taxon>
        <taxon>Pseudomonadati</taxon>
        <taxon>Bacteroidota</taxon>
        <taxon>Bacteroidia</taxon>
        <taxon>Bacteroidales</taxon>
        <taxon>Bacteroidaceae</taxon>
        <taxon>Bacteroides</taxon>
    </lineage>
</organism>
<reference evidence="1 2" key="1">
    <citation type="submission" date="2016-11" db="EMBL/GenBank/DDBJ databases">
        <authorList>
            <person name="Jaros S."/>
            <person name="Januszkiewicz K."/>
            <person name="Wedrychowicz H."/>
        </authorList>
    </citation>
    <scope>NUCLEOTIDE SEQUENCE [LARGE SCALE GENOMIC DNA]</scope>
    <source>
        <strain evidence="1 2">DSM 26991</strain>
    </source>
</reference>